<feature type="region of interest" description="Disordered" evidence="1">
    <location>
        <begin position="121"/>
        <end position="152"/>
    </location>
</feature>
<feature type="region of interest" description="Disordered" evidence="1">
    <location>
        <begin position="1"/>
        <end position="21"/>
    </location>
</feature>
<sequence>MPEPPTAINPTIPSVRPVKQNNRQSHGTFLSLIMQCVQRTRPNCTALRGEDESGTGTAERDFAMAHVTDALWVHRNGTGTNDPASTQVAGQLSERNVAELGTDRRRSPPRPHHRCIRRTSRRCIGGGGGRRPPVRDESGVRGTGSVFHGKRENRRRRTLAAINCYSRVLSTFYDP</sequence>
<proteinExistence type="predicted"/>
<organism evidence="2 3">
    <name type="scientific">Zophobas morio</name>
    <dbReference type="NCBI Taxonomy" id="2755281"/>
    <lineage>
        <taxon>Eukaryota</taxon>
        <taxon>Metazoa</taxon>
        <taxon>Ecdysozoa</taxon>
        <taxon>Arthropoda</taxon>
        <taxon>Hexapoda</taxon>
        <taxon>Insecta</taxon>
        <taxon>Pterygota</taxon>
        <taxon>Neoptera</taxon>
        <taxon>Endopterygota</taxon>
        <taxon>Coleoptera</taxon>
        <taxon>Polyphaga</taxon>
        <taxon>Cucujiformia</taxon>
        <taxon>Tenebrionidae</taxon>
        <taxon>Zophobas</taxon>
    </lineage>
</organism>
<keyword evidence="3" id="KW-1185">Reference proteome</keyword>
<dbReference type="Proteomes" id="UP001168821">
    <property type="component" value="Unassembled WGS sequence"/>
</dbReference>
<evidence type="ECO:0000313" key="3">
    <source>
        <dbReference type="Proteomes" id="UP001168821"/>
    </source>
</evidence>
<reference evidence="2" key="1">
    <citation type="journal article" date="2023" name="G3 (Bethesda)">
        <title>Whole genome assemblies of Zophobas morio and Tenebrio molitor.</title>
        <authorList>
            <person name="Kaur S."/>
            <person name="Stinson S.A."/>
            <person name="diCenzo G.C."/>
        </authorList>
    </citation>
    <scope>NUCLEOTIDE SEQUENCE</scope>
    <source>
        <strain evidence="2">QUZm001</strain>
    </source>
</reference>
<comment type="caution">
    <text evidence="2">The sequence shown here is derived from an EMBL/GenBank/DDBJ whole genome shotgun (WGS) entry which is preliminary data.</text>
</comment>
<dbReference type="EMBL" id="JALNTZ010000009">
    <property type="protein sequence ID" value="KAJ3641187.1"/>
    <property type="molecule type" value="Genomic_DNA"/>
</dbReference>
<name>A0AA38HR21_9CUCU</name>
<evidence type="ECO:0000256" key="1">
    <source>
        <dbReference type="SAM" id="MobiDB-lite"/>
    </source>
</evidence>
<gene>
    <name evidence="2" type="ORF">Zmor_027702</name>
</gene>
<accession>A0AA38HR21</accession>
<dbReference type="AlphaFoldDB" id="A0AA38HR21"/>
<evidence type="ECO:0000313" key="2">
    <source>
        <dbReference type="EMBL" id="KAJ3641187.1"/>
    </source>
</evidence>
<protein>
    <submittedName>
        <fullName evidence="2">Uncharacterized protein</fullName>
    </submittedName>
</protein>